<dbReference type="CDD" id="cd00106">
    <property type="entry name" value="KISc"/>
    <property type="match status" value="1"/>
</dbReference>
<evidence type="ECO:0000256" key="5">
    <source>
        <dbReference type="ARBA" id="ARBA00022840"/>
    </source>
</evidence>
<evidence type="ECO:0000256" key="10">
    <source>
        <dbReference type="PROSITE-ProRule" id="PRU00283"/>
    </source>
</evidence>
<evidence type="ECO:0000256" key="4">
    <source>
        <dbReference type="ARBA" id="ARBA00022741"/>
    </source>
</evidence>
<evidence type="ECO:0000256" key="2">
    <source>
        <dbReference type="ARBA" id="ARBA00022490"/>
    </source>
</evidence>
<keyword evidence="8" id="KW-0206">Cytoskeleton</keyword>
<evidence type="ECO:0000256" key="11">
    <source>
        <dbReference type="RuleBase" id="RU000394"/>
    </source>
</evidence>
<keyword evidence="2" id="KW-0963">Cytoplasm</keyword>
<dbReference type="PROSITE" id="PS50067">
    <property type="entry name" value="KINESIN_MOTOR_2"/>
    <property type="match status" value="1"/>
</dbReference>
<keyword evidence="15" id="KW-1185">Reference proteome</keyword>
<comment type="subcellular location">
    <subcellularLocation>
        <location evidence="1">Cytoplasm</location>
        <location evidence="1">Cytoskeleton</location>
    </subcellularLocation>
</comment>
<dbReference type="PROSITE" id="PS00411">
    <property type="entry name" value="KINESIN_MOTOR_1"/>
    <property type="match status" value="1"/>
</dbReference>
<accession>A0A8K1CFE1</accession>
<evidence type="ECO:0000259" key="13">
    <source>
        <dbReference type="PROSITE" id="PS50067"/>
    </source>
</evidence>
<dbReference type="Pfam" id="PF00225">
    <property type="entry name" value="Kinesin"/>
    <property type="match status" value="1"/>
</dbReference>
<dbReference type="Proteomes" id="UP000794436">
    <property type="component" value="Unassembled WGS sequence"/>
</dbReference>
<dbReference type="GO" id="GO:0007018">
    <property type="term" value="P:microtubule-based movement"/>
    <property type="evidence" value="ECO:0007669"/>
    <property type="project" value="InterPro"/>
</dbReference>
<proteinExistence type="inferred from homology"/>
<dbReference type="SUPFAM" id="SSF52540">
    <property type="entry name" value="P-loop containing nucleoside triphosphate hydrolases"/>
    <property type="match status" value="1"/>
</dbReference>
<dbReference type="PRINTS" id="PR00380">
    <property type="entry name" value="KINESINHEAVY"/>
</dbReference>
<evidence type="ECO:0000256" key="9">
    <source>
        <dbReference type="ARBA" id="ARBA00034704"/>
    </source>
</evidence>
<evidence type="ECO:0000256" key="1">
    <source>
        <dbReference type="ARBA" id="ARBA00004245"/>
    </source>
</evidence>
<dbReference type="OrthoDB" id="3176171at2759"/>
<evidence type="ECO:0000256" key="7">
    <source>
        <dbReference type="ARBA" id="ARBA00023175"/>
    </source>
</evidence>
<dbReference type="Gene3D" id="3.40.850.10">
    <property type="entry name" value="Kinesin motor domain"/>
    <property type="match status" value="1"/>
</dbReference>
<comment type="similarity">
    <text evidence="9">Belongs to the TRAFAC class myosin-kinesin ATPase superfamily. Kinesin family. KIN-5/BimC subfamily.</text>
</comment>
<dbReference type="FunFam" id="3.40.850.10:FF:000019">
    <property type="entry name" value="Kinesin-like protein KIN-5D"/>
    <property type="match status" value="1"/>
</dbReference>
<evidence type="ECO:0000313" key="14">
    <source>
        <dbReference type="EMBL" id="TMW62317.1"/>
    </source>
</evidence>
<keyword evidence="3 11" id="KW-0493">Microtubule</keyword>
<keyword evidence="7 10" id="KW-0505">Motor protein</keyword>
<comment type="caution">
    <text evidence="14">The sequence shown here is derived from an EMBL/GenBank/DDBJ whole genome shotgun (WGS) entry which is preliminary data.</text>
</comment>
<dbReference type="GO" id="GO:0003777">
    <property type="term" value="F:microtubule motor activity"/>
    <property type="evidence" value="ECO:0007669"/>
    <property type="project" value="InterPro"/>
</dbReference>
<protein>
    <recommendedName>
        <fullName evidence="11">Kinesin-like protein</fullName>
    </recommendedName>
</protein>
<dbReference type="InterPro" id="IPR027640">
    <property type="entry name" value="Kinesin-like_fam"/>
</dbReference>
<dbReference type="PANTHER" id="PTHR47968:SF75">
    <property type="entry name" value="CENTROMERE-ASSOCIATED PROTEIN E"/>
    <property type="match status" value="1"/>
</dbReference>
<feature type="domain" description="Kinesin motor" evidence="13">
    <location>
        <begin position="4"/>
        <end position="359"/>
    </location>
</feature>
<reference evidence="14" key="1">
    <citation type="submission" date="2019-03" db="EMBL/GenBank/DDBJ databases">
        <title>Long read genome sequence of the mycoparasitic Pythium oligandrum ATCC 38472 isolated from sugarbeet rhizosphere.</title>
        <authorList>
            <person name="Gaulin E."/>
        </authorList>
    </citation>
    <scope>NUCLEOTIDE SEQUENCE</scope>
    <source>
        <strain evidence="14">ATCC 38472_TT</strain>
    </source>
</reference>
<evidence type="ECO:0000256" key="8">
    <source>
        <dbReference type="ARBA" id="ARBA00023212"/>
    </source>
</evidence>
<keyword evidence="6 12" id="KW-0175">Coiled coil</keyword>
<sequence length="500" mass="56357">MTERVRVAVRVRPRNTREAALDKASLHTLDVDADHGQVFVCKKKNEREVDRELRCAYDRVFGPLASQDDVFAYVQDAVAQVAQGFNCTIFAYGQTGTGKTHTMLGKDLEQPLSLENSTISRRDQWGVIPRAIEKLFEEVHALSAFGAAAIVHCSYMQLYNNDVFDLLQTSKARMKDALSVREMIKGNAKHVYVSGLSEFRVTNVDEAMALLHTGNKHRTIRATEYNERSSRSHALLQLSIEVESRGAEGAATILRRAKLNLVDLAGSEKWDTDVSMGTARCKELTSINQSLSALGNVIAALTNPKRSHIPYRDSKLTRLLQDSLGGNTRTVVLATISEDVTTIDETISTLSFADRAKSVVLRVQANEMVDDAVLLAQAHREIARLKLLLKKQTQGEDVTRLSEQVMRLSQENAALVRENKTLKQKLAAERMRKSSETVNMSDIGLQLMVYTFRYDCWYPCTVVGYDSKRRWHCCQYEYGDKQWQDLSERKLQFVGRLEDA</sequence>
<evidence type="ECO:0000256" key="3">
    <source>
        <dbReference type="ARBA" id="ARBA00022701"/>
    </source>
</evidence>
<dbReference type="InterPro" id="IPR036961">
    <property type="entry name" value="Kinesin_motor_dom_sf"/>
</dbReference>
<evidence type="ECO:0000256" key="6">
    <source>
        <dbReference type="ARBA" id="ARBA00023054"/>
    </source>
</evidence>
<dbReference type="InterPro" id="IPR019821">
    <property type="entry name" value="Kinesin_motor_CS"/>
</dbReference>
<dbReference type="GO" id="GO:0005874">
    <property type="term" value="C:microtubule"/>
    <property type="evidence" value="ECO:0007669"/>
    <property type="project" value="UniProtKB-KW"/>
</dbReference>
<keyword evidence="5 10" id="KW-0067">ATP-binding</keyword>
<dbReference type="GO" id="GO:0008017">
    <property type="term" value="F:microtubule binding"/>
    <property type="evidence" value="ECO:0007669"/>
    <property type="project" value="InterPro"/>
</dbReference>
<dbReference type="GO" id="GO:0007010">
    <property type="term" value="P:cytoskeleton organization"/>
    <property type="evidence" value="ECO:0007669"/>
    <property type="project" value="UniProtKB-ARBA"/>
</dbReference>
<name>A0A8K1CFE1_PYTOL</name>
<dbReference type="AlphaFoldDB" id="A0A8K1CFE1"/>
<dbReference type="SMART" id="SM00129">
    <property type="entry name" value="KISc"/>
    <property type="match status" value="1"/>
</dbReference>
<dbReference type="EMBL" id="SPLM01000074">
    <property type="protein sequence ID" value="TMW62317.1"/>
    <property type="molecule type" value="Genomic_DNA"/>
</dbReference>
<evidence type="ECO:0000313" key="15">
    <source>
        <dbReference type="Proteomes" id="UP000794436"/>
    </source>
</evidence>
<dbReference type="GO" id="GO:0005524">
    <property type="term" value="F:ATP binding"/>
    <property type="evidence" value="ECO:0007669"/>
    <property type="project" value="UniProtKB-UniRule"/>
</dbReference>
<feature type="coiled-coil region" evidence="12">
    <location>
        <begin position="398"/>
        <end position="432"/>
    </location>
</feature>
<gene>
    <name evidence="14" type="ORF">Poli38472_009810</name>
</gene>
<dbReference type="PANTHER" id="PTHR47968">
    <property type="entry name" value="CENTROMERE PROTEIN E"/>
    <property type="match status" value="1"/>
</dbReference>
<evidence type="ECO:0000256" key="12">
    <source>
        <dbReference type="SAM" id="Coils"/>
    </source>
</evidence>
<keyword evidence="4 10" id="KW-0547">Nucleotide-binding</keyword>
<dbReference type="InterPro" id="IPR027417">
    <property type="entry name" value="P-loop_NTPase"/>
</dbReference>
<organism evidence="14 15">
    <name type="scientific">Pythium oligandrum</name>
    <name type="common">Mycoparasitic fungus</name>
    <dbReference type="NCBI Taxonomy" id="41045"/>
    <lineage>
        <taxon>Eukaryota</taxon>
        <taxon>Sar</taxon>
        <taxon>Stramenopiles</taxon>
        <taxon>Oomycota</taxon>
        <taxon>Peronosporomycetes</taxon>
        <taxon>Pythiales</taxon>
        <taxon>Pythiaceae</taxon>
        <taxon>Pythium</taxon>
    </lineage>
</organism>
<feature type="binding site" evidence="10">
    <location>
        <begin position="93"/>
        <end position="100"/>
    </location>
    <ligand>
        <name>ATP</name>
        <dbReference type="ChEBI" id="CHEBI:30616"/>
    </ligand>
</feature>
<dbReference type="InterPro" id="IPR001752">
    <property type="entry name" value="Kinesin_motor_dom"/>
</dbReference>